<dbReference type="EMBL" id="BMCJ01000006">
    <property type="protein sequence ID" value="GGC98878.1"/>
    <property type="molecule type" value="Genomic_DNA"/>
</dbReference>
<organism evidence="2 3">
    <name type="scientific">Thalassobacillus devorans</name>
    <dbReference type="NCBI Taxonomy" id="279813"/>
    <lineage>
        <taxon>Bacteria</taxon>
        <taxon>Bacillati</taxon>
        <taxon>Bacillota</taxon>
        <taxon>Bacilli</taxon>
        <taxon>Bacillales</taxon>
        <taxon>Bacillaceae</taxon>
        <taxon>Thalassobacillus</taxon>
    </lineage>
</organism>
<gene>
    <name evidence="2" type="ORF">GCM10007216_32090</name>
</gene>
<accession>A0ABQ1PL26</accession>
<dbReference type="SMART" id="SM00530">
    <property type="entry name" value="HTH_XRE"/>
    <property type="match status" value="1"/>
</dbReference>
<proteinExistence type="predicted"/>
<dbReference type="Proteomes" id="UP000619534">
    <property type="component" value="Unassembled WGS sequence"/>
</dbReference>
<dbReference type="InterPro" id="IPR010982">
    <property type="entry name" value="Lambda_DNA-bd_dom_sf"/>
</dbReference>
<protein>
    <recommendedName>
        <fullName evidence="1">HTH cro/C1-type domain-containing protein</fullName>
    </recommendedName>
</protein>
<dbReference type="InterPro" id="IPR013656">
    <property type="entry name" value="PAS_4"/>
</dbReference>
<keyword evidence="3" id="KW-1185">Reference proteome</keyword>
<dbReference type="RefSeq" id="WP_062439980.1">
    <property type="nucleotide sequence ID" value="NZ_BMCJ01000006.1"/>
</dbReference>
<dbReference type="InterPro" id="IPR001387">
    <property type="entry name" value="Cro/C1-type_HTH"/>
</dbReference>
<name>A0ABQ1PL26_9BACI</name>
<dbReference type="PROSITE" id="PS50943">
    <property type="entry name" value="HTH_CROC1"/>
    <property type="match status" value="1"/>
</dbReference>
<evidence type="ECO:0000313" key="2">
    <source>
        <dbReference type="EMBL" id="GGC98878.1"/>
    </source>
</evidence>
<evidence type="ECO:0000259" key="1">
    <source>
        <dbReference type="PROSITE" id="PS50943"/>
    </source>
</evidence>
<comment type="caution">
    <text evidence="2">The sequence shown here is derived from an EMBL/GenBank/DDBJ whole genome shotgun (WGS) entry which is preliminary data.</text>
</comment>
<dbReference type="Pfam" id="PF01381">
    <property type="entry name" value="HTH_3"/>
    <property type="match status" value="1"/>
</dbReference>
<dbReference type="CDD" id="cd00093">
    <property type="entry name" value="HTH_XRE"/>
    <property type="match status" value="1"/>
</dbReference>
<feature type="domain" description="HTH cro/C1-type" evidence="1">
    <location>
        <begin position="7"/>
        <end position="61"/>
    </location>
</feature>
<dbReference type="Gene3D" id="1.10.260.40">
    <property type="entry name" value="lambda repressor-like DNA-binding domains"/>
    <property type="match status" value="1"/>
</dbReference>
<dbReference type="SUPFAM" id="SSF47413">
    <property type="entry name" value="lambda repressor-like DNA-binding domains"/>
    <property type="match status" value="1"/>
</dbReference>
<evidence type="ECO:0000313" key="3">
    <source>
        <dbReference type="Proteomes" id="UP000619534"/>
    </source>
</evidence>
<dbReference type="Pfam" id="PF08448">
    <property type="entry name" value="PAS_4"/>
    <property type="match status" value="1"/>
</dbReference>
<sequence length="177" mass="20598">MERRHWLIKLRKIHQLTQEQVAARAFIERSYYAQLEYGTKNPSKEVAKKLGKVLGFHYSSFDLEGNPFSFALQHSPMVIAHCDLELRYTWIFNPHQDFEPTDVIGKTDQEINENEGTLALMELKRNVIEKQIPIRRKITFPLSEGKITYDVFGHPLYDDESELIGVATASTEWSKKD</sequence>
<reference evidence="3" key="1">
    <citation type="journal article" date="2019" name="Int. J. Syst. Evol. Microbiol.">
        <title>The Global Catalogue of Microorganisms (GCM) 10K type strain sequencing project: providing services to taxonomists for standard genome sequencing and annotation.</title>
        <authorList>
            <consortium name="The Broad Institute Genomics Platform"/>
            <consortium name="The Broad Institute Genome Sequencing Center for Infectious Disease"/>
            <person name="Wu L."/>
            <person name="Ma J."/>
        </authorList>
    </citation>
    <scope>NUCLEOTIDE SEQUENCE [LARGE SCALE GENOMIC DNA]</scope>
    <source>
        <strain evidence="3">CCM 7282</strain>
    </source>
</reference>